<reference evidence="1 2" key="1">
    <citation type="journal article" date="2024" name="G3 (Bethesda)">
        <title>Genome assembly of Hibiscus sabdariffa L. provides insights into metabolisms of medicinal natural products.</title>
        <authorList>
            <person name="Kim T."/>
        </authorList>
    </citation>
    <scope>NUCLEOTIDE SEQUENCE [LARGE SCALE GENOMIC DNA]</scope>
    <source>
        <strain evidence="1">TK-2024</strain>
        <tissue evidence="1">Old leaves</tissue>
    </source>
</reference>
<proteinExistence type="predicted"/>
<comment type="caution">
    <text evidence="1">The sequence shown here is derived from an EMBL/GenBank/DDBJ whole genome shotgun (WGS) entry which is preliminary data.</text>
</comment>
<gene>
    <name evidence="1" type="ORF">V6N12_011595</name>
</gene>
<name>A0ABR2AYY6_9ROSI</name>
<sequence>MQVSSVLHNLRQRDAYPANQKSPTNSNFIGISIFSSFPYHGTVIQAMSSTKDVEDSFMAVEALNSIDKLQFTPDIRMPLINEQVPSELITSCIATLLMIQVWPEGRESIPDFWSRIAAIQRPAY</sequence>
<accession>A0ABR2AYY6</accession>
<dbReference type="EMBL" id="JBBPBM010000235">
    <property type="protein sequence ID" value="KAK8499510.1"/>
    <property type="molecule type" value="Genomic_DNA"/>
</dbReference>
<evidence type="ECO:0000313" key="2">
    <source>
        <dbReference type="Proteomes" id="UP001472677"/>
    </source>
</evidence>
<evidence type="ECO:0000313" key="1">
    <source>
        <dbReference type="EMBL" id="KAK8499510.1"/>
    </source>
</evidence>
<keyword evidence="2" id="KW-1185">Reference proteome</keyword>
<dbReference type="Proteomes" id="UP001472677">
    <property type="component" value="Unassembled WGS sequence"/>
</dbReference>
<organism evidence="1 2">
    <name type="scientific">Hibiscus sabdariffa</name>
    <name type="common">roselle</name>
    <dbReference type="NCBI Taxonomy" id="183260"/>
    <lineage>
        <taxon>Eukaryota</taxon>
        <taxon>Viridiplantae</taxon>
        <taxon>Streptophyta</taxon>
        <taxon>Embryophyta</taxon>
        <taxon>Tracheophyta</taxon>
        <taxon>Spermatophyta</taxon>
        <taxon>Magnoliopsida</taxon>
        <taxon>eudicotyledons</taxon>
        <taxon>Gunneridae</taxon>
        <taxon>Pentapetalae</taxon>
        <taxon>rosids</taxon>
        <taxon>malvids</taxon>
        <taxon>Malvales</taxon>
        <taxon>Malvaceae</taxon>
        <taxon>Malvoideae</taxon>
        <taxon>Hibiscus</taxon>
    </lineage>
</organism>
<protein>
    <submittedName>
        <fullName evidence="1">Uncharacterized protein</fullName>
    </submittedName>
</protein>